<comment type="caution">
    <text evidence="3">The sequence shown here is derived from an EMBL/GenBank/DDBJ whole genome shotgun (WGS) entry which is preliminary data.</text>
</comment>
<dbReference type="SMART" id="SM00028">
    <property type="entry name" value="TPR"/>
    <property type="match status" value="3"/>
</dbReference>
<proteinExistence type="predicted"/>
<dbReference type="AlphaFoldDB" id="A0AAE3KG07"/>
<feature type="transmembrane region" description="Helical" evidence="2">
    <location>
        <begin position="244"/>
        <end position="263"/>
    </location>
</feature>
<dbReference type="RefSeq" id="WP_253769348.1">
    <property type="nucleotide sequence ID" value="NZ_JAMTCK010000004.1"/>
</dbReference>
<evidence type="ECO:0000256" key="1">
    <source>
        <dbReference type="PROSITE-ProRule" id="PRU00339"/>
    </source>
</evidence>
<sequence>MVDQVTATLLRAAELTAAGQPGQAVALLRPVLLSHPEHADAWCHLAAAHLDAGEPDPALTAAKRAIVLGGDPAWAQRLAALALAELDRPAEAVVAARESVRCKPLDWRCHVVLAEALASHPTLAGDALGAARRAVELAGDQARPYQVLGDAAMRARDWATAQWAYRAALDIDPHDPEVRANLDAVHRNRARAAGAGGLTGADLPQALAGAERALRALVRRLVGLVAVGTLLLLLAGLPAPSTALTAPALLLVGLAVAVAALPLARMPAVGRRLVARVARERRLVGAAAALLALAVLLTAGWALALASGTRGLSTLAVAFGCALAAGVLCRPGARPRHPR</sequence>
<gene>
    <name evidence="3" type="ORF">LX83_001823</name>
</gene>
<accession>A0AAE3KG07</accession>
<dbReference type="InterPro" id="IPR011990">
    <property type="entry name" value="TPR-like_helical_dom_sf"/>
</dbReference>
<keyword evidence="2" id="KW-0812">Transmembrane</keyword>
<keyword evidence="4" id="KW-1185">Reference proteome</keyword>
<evidence type="ECO:0000313" key="3">
    <source>
        <dbReference type="EMBL" id="MCP2164974.1"/>
    </source>
</evidence>
<dbReference type="Pfam" id="PF14559">
    <property type="entry name" value="TPR_19"/>
    <property type="match status" value="1"/>
</dbReference>
<feature type="transmembrane region" description="Helical" evidence="2">
    <location>
        <begin position="283"/>
        <end position="306"/>
    </location>
</feature>
<dbReference type="InterPro" id="IPR019734">
    <property type="entry name" value="TPR_rpt"/>
</dbReference>
<dbReference type="EMBL" id="JAMTCK010000004">
    <property type="protein sequence ID" value="MCP2164974.1"/>
    <property type="molecule type" value="Genomic_DNA"/>
</dbReference>
<keyword evidence="2" id="KW-1133">Transmembrane helix</keyword>
<feature type="transmembrane region" description="Helical" evidence="2">
    <location>
        <begin position="312"/>
        <end position="329"/>
    </location>
</feature>
<dbReference type="PROSITE" id="PS50005">
    <property type="entry name" value="TPR"/>
    <property type="match status" value="1"/>
</dbReference>
<feature type="repeat" description="TPR" evidence="1">
    <location>
        <begin position="142"/>
        <end position="175"/>
    </location>
</feature>
<feature type="transmembrane region" description="Helical" evidence="2">
    <location>
        <begin position="221"/>
        <end position="238"/>
    </location>
</feature>
<keyword evidence="1" id="KW-0802">TPR repeat</keyword>
<protein>
    <submittedName>
        <fullName evidence="3">Tetratricopeptide repeat-containing protein</fullName>
    </submittedName>
</protein>
<name>A0AAE3KG07_9PSEU</name>
<keyword evidence="2" id="KW-0472">Membrane</keyword>
<reference evidence="3" key="1">
    <citation type="submission" date="2022-06" db="EMBL/GenBank/DDBJ databases">
        <title>Genomic Encyclopedia of Archaeal and Bacterial Type Strains, Phase II (KMG-II): from individual species to whole genera.</title>
        <authorList>
            <person name="Goeker M."/>
        </authorList>
    </citation>
    <scope>NUCLEOTIDE SEQUENCE</scope>
    <source>
        <strain evidence="3">DSM 43935</strain>
    </source>
</reference>
<dbReference type="Gene3D" id="1.25.40.10">
    <property type="entry name" value="Tetratricopeptide repeat domain"/>
    <property type="match status" value="2"/>
</dbReference>
<dbReference type="SUPFAM" id="SSF48452">
    <property type="entry name" value="TPR-like"/>
    <property type="match status" value="1"/>
</dbReference>
<dbReference type="Proteomes" id="UP001206128">
    <property type="component" value="Unassembled WGS sequence"/>
</dbReference>
<evidence type="ECO:0000313" key="4">
    <source>
        <dbReference type="Proteomes" id="UP001206128"/>
    </source>
</evidence>
<organism evidence="3 4">
    <name type="scientific">Goodfellowiella coeruleoviolacea</name>
    <dbReference type="NCBI Taxonomy" id="334858"/>
    <lineage>
        <taxon>Bacteria</taxon>
        <taxon>Bacillati</taxon>
        <taxon>Actinomycetota</taxon>
        <taxon>Actinomycetes</taxon>
        <taxon>Pseudonocardiales</taxon>
        <taxon>Pseudonocardiaceae</taxon>
        <taxon>Goodfellowiella</taxon>
    </lineage>
</organism>
<evidence type="ECO:0000256" key="2">
    <source>
        <dbReference type="SAM" id="Phobius"/>
    </source>
</evidence>